<protein>
    <submittedName>
        <fullName evidence="4">Alkylation response protein AidB-like acyl-CoA dehydrogenase</fullName>
    </submittedName>
</protein>
<evidence type="ECO:0000313" key="4">
    <source>
        <dbReference type="EMBL" id="MBA8793035.1"/>
    </source>
</evidence>
<dbReference type="Pfam" id="PF08028">
    <property type="entry name" value="Acyl-CoA_dh_2"/>
    <property type="match status" value="1"/>
</dbReference>
<dbReference type="Pfam" id="PF02771">
    <property type="entry name" value="Acyl-CoA_dh_N"/>
    <property type="match status" value="1"/>
</dbReference>
<dbReference type="PANTHER" id="PTHR43884:SF12">
    <property type="entry name" value="ISOVALERYL-COA DEHYDROGENASE, MITOCHONDRIAL-RELATED"/>
    <property type="match status" value="1"/>
</dbReference>
<accession>A0A7W3P4P4</accession>
<dbReference type="InterPro" id="IPR037069">
    <property type="entry name" value="AcylCoA_DH/ox_N_sf"/>
</dbReference>
<dbReference type="EMBL" id="JACGWT010000001">
    <property type="protein sequence ID" value="MBA8793035.1"/>
    <property type="molecule type" value="Genomic_DNA"/>
</dbReference>
<dbReference type="SUPFAM" id="SSF47203">
    <property type="entry name" value="Acyl-CoA dehydrogenase C-terminal domain-like"/>
    <property type="match status" value="1"/>
</dbReference>
<dbReference type="InterPro" id="IPR036250">
    <property type="entry name" value="AcylCo_DH-like_C"/>
</dbReference>
<dbReference type="InterPro" id="IPR009100">
    <property type="entry name" value="AcylCoA_DH/oxidase_NM_dom_sf"/>
</dbReference>
<dbReference type="InterPro" id="IPR046373">
    <property type="entry name" value="Acyl-CoA_Oxase/DH_mid-dom_sf"/>
</dbReference>
<dbReference type="Gene3D" id="2.40.110.10">
    <property type="entry name" value="Butyryl-CoA Dehydrogenase, subunit A, domain 2"/>
    <property type="match status" value="1"/>
</dbReference>
<evidence type="ECO:0000259" key="2">
    <source>
        <dbReference type="Pfam" id="PF02771"/>
    </source>
</evidence>
<gene>
    <name evidence="4" type="ORF">FHX74_000629</name>
</gene>
<name>A0A7W3P4P4_9ACTN</name>
<dbReference type="InterPro" id="IPR013786">
    <property type="entry name" value="AcylCoA_DH/ox_N"/>
</dbReference>
<evidence type="ECO:0000256" key="1">
    <source>
        <dbReference type="ARBA" id="ARBA00023002"/>
    </source>
</evidence>
<dbReference type="Gene3D" id="1.10.540.10">
    <property type="entry name" value="Acyl-CoA dehydrogenase/oxidase, N-terminal domain"/>
    <property type="match status" value="1"/>
</dbReference>
<organism evidence="4 5">
    <name type="scientific">Microlunatus kandeliicorticis</name>
    <dbReference type="NCBI Taxonomy" id="1759536"/>
    <lineage>
        <taxon>Bacteria</taxon>
        <taxon>Bacillati</taxon>
        <taxon>Actinomycetota</taxon>
        <taxon>Actinomycetes</taxon>
        <taxon>Propionibacteriales</taxon>
        <taxon>Propionibacteriaceae</taxon>
        <taxon>Microlunatus</taxon>
    </lineage>
</organism>
<evidence type="ECO:0000313" key="5">
    <source>
        <dbReference type="Proteomes" id="UP000523079"/>
    </source>
</evidence>
<dbReference type="GO" id="GO:0050660">
    <property type="term" value="F:flavin adenine dinucleotide binding"/>
    <property type="evidence" value="ECO:0007669"/>
    <property type="project" value="InterPro"/>
</dbReference>
<proteinExistence type="predicted"/>
<dbReference type="GO" id="GO:0006552">
    <property type="term" value="P:L-leucine catabolic process"/>
    <property type="evidence" value="ECO:0007669"/>
    <property type="project" value="TreeGrafter"/>
</dbReference>
<dbReference type="InterPro" id="IPR013107">
    <property type="entry name" value="Acyl-CoA_DH_C"/>
</dbReference>
<dbReference type="AlphaFoldDB" id="A0A7W3P4P4"/>
<dbReference type="Gene3D" id="1.20.140.10">
    <property type="entry name" value="Butyryl-CoA Dehydrogenase, subunit A, domain 3"/>
    <property type="match status" value="1"/>
</dbReference>
<evidence type="ECO:0000259" key="3">
    <source>
        <dbReference type="Pfam" id="PF08028"/>
    </source>
</evidence>
<dbReference type="SUPFAM" id="SSF56645">
    <property type="entry name" value="Acyl-CoA dehydrogenase NM domain-like"/>
    <property type="match status" value="1"/>
</dbReference>
<feature type="domain" description="Acyl-CoA dehydrogenase C-terminal" evidence="3">
    <location>
        <begin position="251"/>
        <end position="385"/>
    </location>
</feature>
<dbReference type="PIRSF" id="PIRSF016578">
    <property type="entry name" value="HsaA"/>
    <property type="match status" value="1"/>
</dbReference>
<reference evidence="4 5" key="1">
    <citation type="submission" date="2020-07" db="EMBL/GenBank/DDBJ databases">
        <title>Sequencing the genomes of 1000 actinobacteria strains.</title>
        <authorList>
            <person name="Klenk H.-P."/>
        </authorList>
    </citation>
    <scope>NUCLEOTIDE SEQUENCE [LARGE SCALE GENOMIC DNA]</scope>
    <source>
        <strain evidence="4 5">DSM 100723</strain>
    </source>
</reference>
<comment type="caution">
    <text evidence="4">The sequence shown here is derived from an EMBL/GenBank/DDBJ whole genome shotgun (WGS) entry which is preliminary data.</text>
</comment>
<dbReference type="PANTHER" id="PTHR43884">
    <property type="entry name" value="ACYL-COA DEHYDROGENASE"/>
    <property type="match status" value="1"/>
</dbReference>
<feature type="domain" description="Acyl-CoA dehydrogenase/oxidase N-terminal" evidence="2">
    <location>
        <begin position="33"/>
        <end position="114"/>
    </location>
</feature>
<dbReference type="Proteomes" id="UP000523079">
    <property type="component" value="Unassembled WGS sequence"/>
</dbReference>
<dbReference type="RefSeq" id="WP_182558595.1">
    <property type="nucleotide sequence ID" value="NZ_JACGWT010000001.1"/>
</dbReference>
<sequence>MTAAFHATDLLAADRFGPQTRPGSPWLGVAEEVAGTLAEDAGARDVAGAPPFAEVELLRSSGLLGLWIPAAAGGSGTDLATTFAALRILARADGSIAHLLGYHLNFCVGTLGDAAPETANRLWRDTLRHGWLWASTGSPQDAPMRLEPDGTGWRLNGSKTFATGSRVADRIVGFVRSPADDHDLVVVLDPSRPELVRRDDWDPIGQRLTASDGLELHDYPLAAEDVVIDYGPAEVPRGWDHTLGVLFSQLLFSHLCLGMAEGALAVASAYRRSASRPWFHADVSDPGQDPYVLGLLGELTASSAAVAALNDRATAGLSAAYDRGAELTAEHRAAVAELIAATRIAANRTALDVAARVFELAGARATARARHLDLAWRNIRTLTLHDPTAYKQRELGDYVLNGTAPTPSPYR</sequence>
<keyword evidence="5" id="KW-1185">Reference proteome</keyword>
<keyword evidence="1" id="KW-0560">Oxidoreductase</keyword>
<dbReference type="GO" id="GO:0008470">
    <property type="term" value="F:3-methylbutanoyl-CoA dehydrogenase activity"/>
    <property type="evidence" value="ECO:0007669"/>
    <property type="project" value="TreeGrafter"/>
</dbReference>